<gene>
    <name evidence="1" type="ORF">AUO97_13120</name>
</gene>
<organism evidence="1 2">
    <name type="scientific">Acinetobacter baumannii</name>
    <dbReference type="NCBI Taxonomy" id="470"/>
    <lineage>
        <taxon>Bacteria</taxon>
        <taxon>Pseudomonadati</taxon>
        <taxon>Pseudomonadota</taxon>
        <taxon>Gammaproteobacteria</taxon>
        <taxon>Moraxellales</taxon>
        <taxon>Moraxellaceae</taxon>
        <taxon>Acinetobacter</taxon>
        <taxon>Acinetobacter calcoaceticus/baumannii complex</taxon>
    </lineage>
</organism>
<dbReference type="RefSeq" id="WP_001016202.1">
    <property type="nucleotide sequence ID" value="NZ_AP025740.1"/>
</dbReference>
<dbReference type="GeneID" id="92893244"/>
<sequence length="183" mass="21329">MNHLNYLWALIGANSGQLQTLLAVIGLIFAVIAALYAKKQIKLSQDQRLFELKLSILSAAYECKDLIYEIKHKNNALKSEFSKMLQAQNLTLEDKLDGFDYNYHEYFKKQLDLLTTPEQVINELITGLSDEKQNPSLEELERYLKHLTTSKGRIYYAHNGYLRRIEELKQKNDIFSQLKYPHS</sequence>
<protein>
    <submittedName>
        <fullName evidence="1">Uncharacterized protein</fullName>
    </submittedName>
</protein>
<evidence type="ECO:0000313" key="1">
    <source>
        <dbReference type="EMBL" id="APP31697.1"/>
    </source>
</evidence>
<accession>A0A1E3M6S6</accession>
<dbReference type="EMBL" id="CP018664">
    <property type="protein sequence ID" value="APP31697.1"/>
    <property type="molecule type" value="Genomic_DNA"/>
</dbReference>
<reference evidence="1 2" key="1">
    <citation type="journal article" date="2014" name="Antimicrob. Agents Chemother.">
        <title>Triclosan can select for an AdeIJK-overexpressing mutant of Acinetobacter baumannii ATCC 17978 that displays reduced susceptibility to multiple antibiotics.</title>
        <authorList>
            <person name="Fernando D.M."/>
            <person name="Xu W."/>
            <person name="Loewen P.C."/>
            <person name="Zhanel G.G."/>
            <person name="Kumar A."/>
        </authorList>
    </citation>
    <scope>NUCLEOTIDE SEQUENCE [LARGE SCALE GENOMIC DNA]</scope>
    <source>
        <strain evidence="2">ATCC 17978</strain>
    </source>
</reference>
<evidence type="ECO:0000313" key="2">
    <source>
        <dbReference type="Proteomes" id="UP000072389"/>
    </source>
</evidence>
<name>A0A1E3M6S6_ACIBA</name>
<dbReference type="AlphaFoldDB" id="A0A1E3M6S6"/>
<dbReference type="Proteomes" id="UP000072389">
    <property type="component" value="Chromosome"/>
</dbReference>
<proteinExistence type="predicted"/>